<keyword evidence="2" id="KW-1185">Reference proteome</keyword>
<reference evidence="1" key="1">
    <citation type="submission" date="2020-11" db="EMBL/GenBank/DDBJ databases">
        <title>Nocardia NEAU-351.nov., a novel actinomycete isolated from the cow dung.</title>
        <authorList>
            <person name="Zhang X."/>
        </authorList>
    </citation>
    <scope>NUCLEOTIDE SEQUENCE</scope>
    <source>
        <strain evidence="1">NEAU-351</strain>
    </source>
</reference>
<organism evidence="1 2">
    <name type="scientific">Nocardia bovistercoris</name>
    <dbReference type="NCBI Taxonomy" id="2785916"/>
    <lineage>
        <taxon>Bacteria</taxon>
        <taxon>Bacillati</taxon>
        <taxon>Actinomycetota</taxon>
        <taxon>Actinomycetes</taxon>
        <taxon>Mycobacteriales</taxon>
        <taxon>Nocardiaceae</taxon>
        <taxon>Nocardia</taxon>
    </lineage>
</organism>
<dbReference type="Pfam" id="PF03583">
    <property type="entry name" value="LIP"/>
    <property type="match status" value="1"/>
</dbReference>
<dbReference type="PIRSF" id="PIRSF029171">
    <property type="entry name" value="Esterase_LipA"/>
    <property type="match status" value="1"/>
</dbReference>
<evidence type="ECO:0000313" key="2">
    <source>
        <dbReference type="Proteomes" id="UP000655751"/>
    </source>
</evidence>
<sequence>MVAVVVSAPSVVSIPALPVSTSGPHAVSISFATASAVPATAPEPATAPGTVTLPGTATMPGTVTEVSALPGEVQVSAAGASYAMTYRSRGPRGPMLSSGAVYLPSGDPPAGGWPVVAYAHGSVGIADKCAFTTIRRDYYLDTVYPTLLGAGYAVVISDYVGLGTPGTHPYLDGPSQAHSVIDGVRAARAQTPELGARWAVLGQSQGGQAALFAANIAPTDAPELDFRGAAATGPPSNLDLLAPLLGPWVPRLPLRVTTAYVAMILAGVRATAPELDVNRYLTPTGRRVLDIVENVCVTEADPLVREVAIGEMLTGPLDDPAFTEVVSAMLRIPTTGYLMPLFIGQGLADAEVPAPLSAKLIADLALGGADLQVRVYPGDHLGAARAALPEAVAFLHRVLDRP</sequence>
<gene>
    <name evidence="1" type="ORF">IT779_23230</name>
</gene>
<dbReference type="InterPro" id="IPR029058">
    <property type="entry name" value="AB_hydrolase_fold"/>
</dbReference>
<name>A0A931IDI8_9NOCA</name>
<proteinExistence type="predicted"/>
<protein>
    <submittedName>
        <fullName evidence="1">Lipase</fullName>
    </submittedName>
</protein>
<dbReference type="AlphaFoldDB" id="A0A931IDI8"/>
<dbReference type="SUPFAM" id="SSF53474">
    <property type="entry name" value="alpha/beta-Hydrolases"/>
    <property type="match status" value="1"/>
</dbReference>
<comment type="caution">
    <text evidence="1">The sequence shown here is derived from an EMBL/GenBank/DDBJ whole genome shotgun (WGS) entry which is preliminary data.</text>
</comment>
<dbReference type="PANTHER" id="PTHR34853:SF1">
    <property type="entry name" value="LIPASE 5"/>
    <property type="match status" value="1"/>
</dbReference>
<dbReference type="Proteomes" id="UP000655751">
    <property type="component" value="Unassembled WGS sequence"/>
</dbReference>
<evidence type="ECO:0000313" key="1">
    <source>
        <dbReference type="EMBL" id="MBH0779186.1"/>
    </source>
</evidence>
<dbReference type="PANTHER" id="PTHR34853">
    <property type="match status" value="1"/>
</dbReference>
<dbReference type="Gene3D" id="3.40.50.1820">
    <property type="entry name" value="alpha/beta hydrolase"/>
    <property type="match status" value="2"/>
</dbReference>
<dbReference type="GO" id="GO:0016042">
    <property type="term" value="P:lipid catabolic process"/>
    <property type="evidence" value="ECO:0007669"/>
    <property type="project" value="InterPro"/>
</dbReference>
<dbReference type="GO" id="GO:0004806">
    <property type="term" value="F:triacylglycerol lipase activity"/>
    <property type="evidence" value="ECO:0007669"/>
    <property type="project" value="InterPro"/>
</dbReference>
<accession>A0A931IDI8</accession>
<dbReference type="InterPro" id="IPR005152">
    <property type="entry name" value="Lipase_secreted"/>
</dbReference>
<dbReference type="EMBL" id="JADMLG010000010">
    <property type="protein sequence ID" value="MBH0779186.1"/>
    <property type="molecule type" value="Genomic_DNA"/>
</dbReference>